<dbReference type="SUPFAM" id="SSF53613">
    <property type="entry name" value="Ribokinase-like"/>
    <property type="match status" value="1"/>
</dbReference>
<dbReference type="GO" id="GO:0016301">
    <property type="term" value="F:kinase activity"/>
    <property type="evidence" value="ECO:0007669"/>
    <property type="project" value="UniProtKB-KW"/>
</dbReference>
<dbReference type="RefSeq" id="WP_076340773.1">
    <property type="nucleotide sequence ID" value="NZ_JBGNFS010000004.1"/>
</dbReference>
<name>A0A1U7NPC8_9FIRM</name>
<keyword evidence="5" id="KW-0067">ATP-binding</keyword>
<keyword evidence="3" id="KW-0547">Nucleotide-binding</keyword>
<accession>A0A1U7NPC8</accession>
<dbReference type="PANTHER" id="PTHR43085">
    <property type="entry name" value="HEXOKINASE FAMILY MEMBER"/>
    <property type="match status" value="1"/>
</dbReference>
<proteinExistence type="inferred from homology"/>
<dbReference type="OrthoDB" id="9813569at2"/>
<dbReference type="InterPro" id="IPR029056">
    <property type="entry name" value="Ribokinase-like"/>
</dbReference>
<evidence type="ECO:0000256" key="3">
    <source>
        <dbReference type="ARBA" id="ARBA00022741"/>
    </source>
</evidence>
<sequence length="318" mass="35176">MKTKDVTALGELLIDFAQQDINTFEGNPGGAPCNVLAMLNKAGKKTAFIGKVGDDMFGNQLKSVIEEIGIDASGLVMDPEVRTTLAFVKFDETGDRDFSFYRNPGADMMLKEEEVDLDLIKDSKIFHFGTLSMTHEGVREATKKAIACAKEHGAIISFDPNLRPPLWSDLNEAREQMKAGCALCDFLKIEDEELKFMTGKETIEEGVKELQDNYKIKMILVTSGPKGAQVYCNGHHVYKDAFLNRNTCDTTGAGDTFCGVCLSYLCETPFEDFDEEKLADMLVHANAAASIVTTRIGALKSMPTMEEVDQYIETFKQP</sequence>
<evidence type="ECO:0000313" key="7">
    <source>
        <dbReference type="EMBL" id="OLU47492.1"/>
    </source>
</evidence>
<dbReference type="Proteomes" id="UP000186705">
    <property type="component" value="Unassembled WGS sequence"/>
</dbReference>
<protein>
    <submittedName>
        <fullName evidence="7">Carbohydrate kinase</fullName>
    </submittedName>
</protein>
<dbReference type="CDD" id="cd01167">
    <property type="entry name" value="bac_FRK"/>
    <property type="match status" value="1"/>
</dbReference>
<dbReference type="InterPro" id="IPR011611">
    <property type="entry name" value="PfkB_dom"/>
</dbReference>
<comment type="similarity">
    <text evidence="1">Belongs to the carbohydrate kinase PfkB family.</text>
</comment>
<dbReference type="Pfam" id="PF00294">
    <property type="entry name" value="PfkB"/>
    <property type="match status" value="1"/>
</dbReference>
<keyword evidence="4 7" id="KW-0418">Kinase</keyword>
<keyword evidence="2" id="KW-0808">Transferase</keyword>
<dbReference type="EMBL" id="MPKA01000047">
    <property type="protein sequence ID" value="OLU47492.1"/>
    <property type="molecule type" value="Genomic_DNA"/>
</dbReference>
<evidence type="ECO:0000256" key="5">
    <source>
        <dbReference type="ARBA" id="ARBA00022840"/>
    </source>
</evidence>
<feature type="domain" description="Carbohydrate kinase PfkB" evidence="6">
    <location>
        <begin position="5"/>
        <end position="304"/>
    </location>
</feature>
<organism evidence="7 8">
    <name type="scientific">Dubosiella newyorkensis</name>
    <dbReference type="NCBI Taxonomy" id="1862672"/>
    <lineage>
        <taxon>Bacteria</taxon>
        <taxon>Bacillati</taxon>
        <taxon>Bacillota</taxon>
        <taxon>Erysipelotrichia</taxon>
        <taxon>Erysipelotrichales</taxon>
        <taxon>Erysipelotrichaceae</taxon>
        <taxon>Dubosiella</taxon>
    </lineage>
</organism>
<dbReference type="AlphaFoldDB" id="A0A1U7NPC8"/>
<evidence type="ECO:0000256" key="2">
    <source>
        <dbReference type="ARBA" id="ARBA00022679"/>
    </source>
</evidence>
<gene>
    <name evidence="7" type="ORF">BO225_02820</name>
</gene>
<evidence type="ECO:0000256" key="1">
    <source>
        <dbReference type="ARBA" id="ARBA00010688"/>
    </source>
</evidence>
<evidence type="ECO:0000313" key="8">
    <source>
        <dbReference type="Proteomes" id="UP000186705"/>
    </source>
</evidence>
<evidence type="ECO:0000259" key="6">
    <source>
        <dbReference type="Pfam" id="PF00294"/>
    </source>
</evidence>
<dbReference type="GO" id="GO:0005524">
    <property type="term" value="F:ATP binding"/>
    <property type="evidence" value="ECO:0007669"/>
    <property type="project" value="UniProtKB-KW"/>
</dbReference>
<dbReference type="InterPro" id="IPR050306">
    <property type="entry name" value="PfkB_Carbo_kinase"/>
</dbReference>
<comment type="caution">
    <text evidence="7">The sequence shown here is derived from an EMBL/GenBank/DDBJ whole genome shotgun (WGS) entry which is preliminary data.</text>
</comment>
<evidence type="ECO:0000256" key="4">
    <source>
        <dbReference type="ARBA" id="ARBA00022777"/>
    </source>
</evidence>
<keyword evidence="8" id="KW-1185">Reference proteome</keyword>
<dbReference type="GeneID" id="78274880"/>
<dbReference type="STRING" id="1862672.BO225_02820"/>
<dbReference type="Gene3D" id="3.40.1190.20">
    <property type="match status" value="1"/>
</dbReference>
<dbReference type="PANTHER" id="PTHR43085:SF1">
    <property type="entry name" value="PSEUDOURIDINE KINASE-RELATED"/>
    <property type="match status" value="1"/>
</dbReference>
<reference evidence="7 8" key="1">
    <citation type="submission" date="2016-11" db="EMBL/GenBank/DDBJ databases">
        <title>Description of two novel members of the family Erysipelotrichaceae: Ileibacterium lipovorans gen. nov., sp. nov. and Dubosiella newyorkensis, gen. nov., sp. nov.</title>
        <authorList>
            <person name="Cox L.M."/>
            <person name="Sohn J."/>
            <person name="Tyrrell K.L."/>
            <person name="Citron D.M."/>
            <person name="Lawson P.A."/>
            <person name="Patel N.B."/>
            <person name="Iizumi T."/>
            <person name="Perez-Perez G.I."/>
            <person name="Goldstein E.J."/>
            <person name="Blaser M.J."/>
        </authorList>
    </citation>
    <scope>NUCLEOTIDE SEQUENCE [LARGE SCALE GENOMIC DNA]</scope>
    <source>
        <strain evidence="7 8">NYU-BL-A4</strain>
    </source>
</reference>